<dbReference type="PANTHER" id="PTHR34475">
    <property type="match status" value="1"/>
</dbReference>
<gene>
    <name evidence="4" type="ORF">MNBD_GAMMA21-545</name>
</gene>
<keyword evidence="2" id="KW-0812">Transmembrane</keyword>
<name>A0A3B1A2W6_9ZZZZ</name>
<dbReference type="AlphaFoldDB" id="A0A3B1A2W6"/>
<evidence type="ECO:0000256" key="2">
    <source>
        <dbReference type="SAM" id="Phobius"/>
    </source>
</evidence>
<feature type="region of interest" description="Disordered" evidence="1">
    <location>
        <begin position="1"/>
        <end position="21"/>
    </location>
</feature>
<evidence type="ECO:0000256" key="1">
    <source>
        <dbReference type="SAM" id="MobiDB-lite"/>
    </source>
</evidence>
<organism evidence="4">
    <name type="scientific">hydrothermal vent metagenome</name>
    <dbReference type="NCBI Taxonomy" id="652676"/>
    <lineage>
        <taxon>unclassified sequences</taxon>
        <taxon>metagenomes</taxon>
        <taxon>ecological metagenomes</taxon>
    </lineage>
</organism>
<sequence length="316" mass="35708">MSEQDLEESEHEDNSDLALPGQRLKRSREELRLSRDEVAHHLHLDVKIIDALEANAFDKLPSPAYICGYLRSYARLLKLPENDVVNSYSKGEEINASLIPDNIKISPERHLNPENFKMVFIIIAIIVIAAVLLWAVDEFKLLDTSRRTESSIIQMITPGENESPVRPAQIQKQIEQFNSEHPGSMPIVETEKLGPDIITEENEVLIGASNDQENMSSEPDFETSINDDVTESVTSGDLKLIFNKESWTEVTDSNGIRHIYRLVAKDNELIVNGAAPYTILLGDADGVKIIYQDNEFNHKPYHREQIAYFRLGVAAE</sequence>
<keyword evidence="2" id="KW-1133">Transmembrane helix</keyword>
<proteinExistence type="predicted"/>
<evidence type="ECO:0000313" key="4">
    <source>
        <dbReference type="EMBL" id="VAW92509.1"/>
    </source>
</evidence>
<feature type="compositionally biased region" description="Acidic residues" evidence="1">
    <location>
        <begin position="1"/>
        <end position="15"/>
    </location>
</feature>
<dbReference type="InterPro" id="IPR025194">
    <property type="entry name" value="RodZ-like_C"/>
</dbReference>
<accession>A0A3B1A2W6</accession>
<feature type="transmembrane region" description="Helical" evidence="2">
    <location>
        <begin position="118"/>
        <end position="136"/>
    </location>
</feature>
<dbReference type="PANTHER" id="PTHR34475:SF1">
    <property type="entry name" value="CYTOSKELETON PROTEIN RODZ"/>
    <property type="match status" value="1"/>
</dbReference>
<evidence type="ECO:0000259" key="3">
    <source>
        <dbReference type="Pfam" id="PF13464"/>
    </source>
</evidence>
<dbReference type="GO" id="GO:0003677">
    <property type="term" value="F:DNA binding"/>
    <property type="evidence" value="ECO:0007669"/>
    <property type="project" value="InterPro"/>
</dbReference>
<protein>
    <recommendedName>
        <fullName evidence="3">Cytoskeleton protein RodZ-like C-terminal domain-containing protein</fullName>
    </recommendedName>
</protein>
<dbReference type="InterPro" id="IPR010982">
    <property type="entry name" value="Lambda_DNA-bd_dom_sf"/>
</dbReference>
<dbReference type="InterPro" id="IPR050400">
    <property type="entry name" value="Bact_Cytoskel_RodZ"/>
</dbReference>
<feature type="domain" description="Cytoskeleton protein RodZ-like C-terminal" evidence="3">
    <location>
        <begin position="240"/>
        <end position="309"/>
    </location>
</feature>
<dbReference type="EMBL" id="UOFR01000015">
    <property type="protein sequence ID" value="VAW92509.1"/>
    <property type="molecule type" value="Genomic_DNA"/>
</dbReference>
<dbReference type="Gene3D" id="1.10.260.40">
    <property type="entry name" value="lambda repressor-like DNA-binding domains"/>
    <property type="match status" value="1"/>
</dbReference>
<keyword evidence="2" id="KW-0472">Membrane</keyword>
<dbReference type="Pfam" id="PF13413">
    <property type="entry name" value="HTH_25"/>
    <property type="match status" value="1"/>
</dbReference>
<reference evidence="4" key="1">
    <citation type="submission" date="2018-06" db="EMBL/GenBank/DDBJ databases">
        <authorList>
            <person name="Zhirakovskaya E."/>
        </authorList>
    </citation>
    <scope>NUCLEOTIDE SEQUENCE</scope>
</reference>
<dbReference type="Pfam" id="PF13464">
    <property type="entry name" value="RodZ_C"/>
    <property type="match status" value="1"/>
</dbReference>